<dbReference type="Proteomes" id="UP000006727">
    <property type="component" value="Chromosome 23"/>
</dbReference>
<reference evidence="5" key="3">
    <citation type="submission" date="2020-12" db="UniProtKB">
        <authorList>
            <consortium name="EnsemblPlants"/>
        </authorList>
    </citation>
    <scope>IDENTIFICATION</scope>
</reference>
<evidence type="ECO:0000256" key="1">
    <source>
        <dbReference type="ARBA" id="ARBA00023125"/>
    </source>
</evidence>
<dbReference type="RefSeq" id="XP_024362739.1">
    <property type="nucleotide sequence ID" value="XM_024506971.2"/>
</dbReference>
<dbReference type="STRING" id="3218.A0A2K1IIQ6"/>
<dbReference type="EnsemblPlants" id="Pp3c23_9930V3.1">
    <property type="protein sequence ID" value="Pp3c23_9930V3.1"/>
    <property type="gene ID" value="Pp3c23_9930"/>
</dbReference>
<dbReference type="Gene3D" id="1.10.10.60">
    <property type="entry name" value="Homeodomain-like"/>
    <property type="match status" value="1"/>
</dbReference>
<dbReference type="GO" id="GO:0003677">
    <property type="term" value="F:DNA binding"/>
    <property type="evidence" value="ECO:0007669"/>
    <property type="project" value="UniProtKB-KW"/>
</dbReference>
<reference evidence="4 6" key="2">
    <citation type="journal article" date="2018" name="Plant J.">
        <title>The Physcomitrella patens chromosome-scale assembly reveals moss genome structure and evolution.</title>
        <authorList>
            <person name="Lang D."/>
            <person name="Ullrich K.K."/>
            <person name="Murat F."/>
            <person name="Fuchs J."/>
            <person name="Jenkins J."/>
            <person name="Haas F.B."/>
            <person name="Piednoel M."/>
            <person name="Gundlach H."/>
            <person name="Van Bel M."/>
            <person name="Meyberg R."/>
            <person name="Vives C."/>
            <person name="Morata J."/>
            <person name="Symeonidi A."/>
            <person name="Hiss M."/>
            <person name="Muchero W."/>
            <person name="Kamisugi Y."/>
            <person name="Saleh O."/>
            <person name="Blanc G."/>
            <person name="Decker E.L."/>
            <person name="van Gessel N."/>
            <person name="Grimwood J."/>
            <person name="Hayes R.D."/>
            <person name="Graham S.W."/>
            <person name="Gunter L.E."/>
            <person name="McDaniel S.F."/>
            <person name="Hoernstein S.N.W."/>
            <person name="Larsson A."/>
            <person name="Li F.W."/>
            <person name="Perroud P.F."/>
            <person name="Phillips J."/>
            <person name="Ranjan P."/>
            <person name="Rokshar D.S."/>
            <person name="Rothfels C.J."/>
            <person name="Schneider L."/>
            <person name="Shu S."/>
            <person name="Stevenson D.W."/>
            <person name="Thummler F."/>
            <person name="Tillich M."/>
            <person name="Villarreal Aguilar J.C."/>
            <person name="Widiez T."/>
            <person name="Wong G.K."/>
            <person name="Wymore A."/>
            <person name="Zhang Y."/>
            <person name="Zimmer A.D."/>
            <person name="Quatrano R.S."/>
            <person name="Mayer K.F.X."/>
            <person name="Goodstein D."/>
            <person name="Casacuberta J.M."/>
            <person name="Vandepoele K."/>
            <person name="Reski R."/>
            <person name="Cuming A.C."/>
            <person name="Tuskan G.A."/>
            <person name="Maumus F."/>
            <person name="Salse J."/>
            <person name="Schmutz J."/>
            <person name="Rensing S.A."/>
        </authorList>
    </citation>
    <scope>NUCLEOTIDE SEQUENCE [LARGE SCALE GENOMIC DNA]</scope>
    <source>
        <strain evidence="5 6">cv. Gransden 2004</strain>
    </source>
</reference>
<proteinExistence type="predicted"/>
<dbReference type="PaxDb" id="3218-PP1S10_38V6.1"/>
<evidence type="ECO:0000313" key="5">
    <source>
        <dbReference type="EnsemblPlants" id="Pp3c23_9930V3.1"/>
    </source>
</evidence>
<dbReference type="KEGG" id="ppp:112276029"/>
<dbReference type="AlphaFoldDB" id="A0A2K1IIQ6"/>
<evidence type="ECO:0000256" key="2">
    <source>
        <dbReference type="SAM" id="MobiDB-lite"/>
    </source>
</evidence>
<evidence type="ECO:0000313" key="6">
    <source>
        <dbReference type="Proteomes" id="UP000006727"/>
    </source>
</evidence>
<sequence length="266" mass="29933">MSQLKKTARRGCVMGSWTEESMKEAIKEVKKGNDSIRKIGDRYKIPPSSIRDWMSGKTSSKKKGPRTVLSKEEEDAIVEWCLTNQQMSRGITFYMLRKKVADVCQGRETPFKDGVPGKRWLEWFRKRHPRVVIEPAHALKGKKRPESEREVLTAKRKEFSPSRLLVASDRDILSQEFVDRSILGAVLGDSSGLDDHESHVILTQTLTKIEEEERTLVAASGPTKGHEDDTMSSFGGQNDSCVDCTPFGTNQEKNDVSESPAEKSMS</sequence>
<feature type="compositionally biased region" description="Polar residues" evidence="2">
    <location>
        <begin position="231"/>
        <end position="240"/>
    </location>
</feature>
<reference evidence="4 6" key="1">
    <citation type="journal article" date="2008" name="Science">
        <title>The Physcomitrella genome reveals evolutionary insights into the conquest of land by plants.</title>
        <authorList>
            <person name="Rensing S."/>
            <person name="Lang D."/>
            <person name="Zimmer A."/>
            <person name="Terry A."/>
            <person name="Salamov A."/>
            <person name="Shapiro H."/>
            <person name="Nishiyama T."/>
            <person name="Perroud P.-F."/>
            <person name="Lindquist E."/>
            <person name="Kamisugi Y."/>
            <person name="Tanahashi T."/>
            <person name="Sakakibara K."/>
            <person name="Fujita T."/>
            <person name="Oishi K."/>
            <person name="Shin-I T."/>
            <person name="Kuroki Y."/>
            <person name="Toyoda A."/>
            <person name="Suzuki Y."/>
            <person name="Hashimoto A."/>
            <person name="Yamaguchi K."/>
            <person name="Sugano A."/>
            <person name="Kohara Y."/>
            <person name="Fujiyama A."/>
            <person name="Anterola A."/>
            <person name="Aoki S."/>
            <person name="Ashton N."/>
            <person name="Barbazuk W.B."/>
            <person name="Barker E."/>
            <person name="Bennetzen J."/>
            <person name="Bezanilla M."/>
            <person name="Blankenship R."/>
            <person name="Cho S.H."/>
            <person name="Dutcher S."/>
            <person name="Estelle M."/>
            <person name="Fawcett J.A."/>
            <person name="Gundlach H."/>
            <person name="Hanada K."/>
            <person name="Heyl A."/>
            <person name="Hicks K.A."/>
            <person name="Hugh J."/>
            <person name="Lohr M."/>
            <person name="Mayer K."/>
            <person name="Melkozernov A."/>
            <person name="Murata T."/>
            <person name="Nelson D."/>
            <person name="Pils B."/>
            <person name="Prigge M."/>
            <person name="Reiss B."/>
            <person name="Renner T."/>
            <person name="Rombauts S."/>
            <person name="Rushton P."/>
            <person name="Sanderfoot A."/>
            <person name="Schween G."/>
            <person name="Shiu S.-H."/>
            <person name="Stueber K."/>
            <person name="Theodoulou F.L."/>
            <person name="Tu H."/>
            <person name="Van de Peer Y."/>
            <person name="Verrier P.J."/>
            <person name="Waters E."/>
            <person name="Wood A."/>
            <person name="Yang L."/>
            <person name="Cove D."/>
            <person name="Cuming A."/>
            <person name="Hasebe M."/>
            <person name="Lucas S."/>
            <person name="Mishler D.B."/>
            <person name="Reski R."/>
            <person name="Grigoriev I."/>
            <person name="Quatrano R.S."/>
            <person name="Boore J.L."/>
        </authorList>
    </citation>
    <scope>NUCLEOTIDE SEQUENCE [LARGE SCALE GENOMIC DNA]</scope>
    <source>
        <strain evidence="5 6">cv. Gransden 2004</strain>
    </source>
</reference>
<organism evidence="4">
    <name type="scientific">Physcomitrium patens</name>
    <name type="common">Spreading-leaved earth moss</name>
    <name type="synonym">Physcomitrella patens</name>
    <dbReference type="NCBI Taxonomy" id="3218"/>
    <lineage>
        <taxon>Eukaryota</taxon>
        <taxon>Viridiplantae</taxon>
        <taxon>Streptophyta</taxon>
        <taxon>Embryophyta</taxon>
        <taxon>Bryophyta</taxon>
        <taxon>Bryophytina</taxon>
        <taxon>Bryopsida</taxon>
        <taxon>Funariidae</taxon>
        <taxon>Funariales</taxon>
        <taxon>Funariaceae</taxon>
        <taxon>Physcomitrium</taxon>
    </lineage>
</organism>
<dbReference type="InterPro" id="IPR009057">
    <property type="entry name" value="Homeodomain-like_sf"/>
</dbReference>
<gene>
    <name evidence="5" type="primary">LOC112276029</name>
    <name evidence="4" type="ORF">PHYPA_027853</name>
</gene>
<dbReference type="SUPFAM" id="SSF46689">
    <property type="entry name" value="Homeodomain-like"/>
    <property type="match status" value="1"/>
</dbReference>
<feature type="region of interest" description="Disordered" evidence="2">
    <location>
        <begin position="218"/>
        <end position="266"/>
    </location>
</feature>
<dbReference type="PROSITE" id="PS51253">
    <property type="entry name" value="HTH_CENPB"/>
    <property type="match status" value="1"/>
</dbReference>
<name>A0A2K1IIQ6_PHYPA</name>
<dbReference type="Pfam" id="PF03221">
    <property type="entry name" value="HTH_Tnp_Tc5"/>
    <property type="match status" value="1"/>
</dbReference>
<feature type="domain" description="HTH CENPB-type" evidence="3">
    <location>
        <begin position="61"/>
        <end position="134"/>
    </location>
</feature>
<evidence type="ECO:0000313" key="4">
    <source>
        <dbReference type="EMBL" id="PNR29161.1"/>
    </source>
</evidence>
<dbReference type="EMBL" id="ABEU02000023">
    <property type="protein sequence ID" value="PNR29161.1"/>
    <property type="molecule type" value="Genomic_DNA"/>
</dbReference>
<evidence type="ECO:0000259" key="3">
    <source>
        <dbReference type="PROSITE" id="PS51253"/>
    </source>
</evidence>
<dbReference type="GeneID" id="112276029"/>
<accession>A0A2K1IIQ6</accession>
<keyword evidence="1" id="KW-0238">DNA-binding</keyword>
<dbReference type="Gramene" id="Pp3c23_9930V3.1">
    <property type="protein sequence ID" value="Pp3c23_9930V3.1"/>
    <property type="gene ID" value="Pp3c23_9930"/>
</dbReference>
<dbReference type="InterPro" id="IPR006600">
    <property type="entry name" value="HTH_CenpB_DNA-bd_dom"/>
</dbReference>
<keyword evidence="6" id="KW-1185">Reference proteome</keyword>
<protein>
    <recommendedName>
        <fullName evidence="3">HTH CENPB-type domain-containing protein</fullName>
    </recommendedName>
</protein>
<dbReference type="OrthoDB" id="7614779at2759"/>